<keyword evidence="2" id="KW-0677">Repeat</keyword>
<comment type="similarity">
    <text evidence="3">Belongs to the ANP32 family.</text>
</comment>
<dbReference type="EMBL" id="QEAP01000094">
    <property type="protein sequence ID" value="TPX75119.1"/>
    <property type="molecule type" value="Genomic_DNA"/>
</dbReference>
<dbReference type="SMART" id="SM00369">
    <property type="entry name" value="LRR_TYP"/>
    <property type="match status" value="2"/>
</dbReference>
<dbReference type="GO" id="GO:0005634">
    <property type="term" value="C:nucleus"/>
    <property type="evidence" value="ECO:0007669"/>
    <property type="project" value="TreeGrafter"/>
</dbReference>
<evidence type="ECO:0000313" key="5">
    <source>
        <dbReference type="EMBL" id="TPX75119.1"/>
    </source>
</evidence>
<evidence type="ECO:0000256" key="2">
    <source>
        <dbReference type="ARBA" id="ARBA00022737"/>
    </source>
</evidence>
<organism evidence="5 6">
    <name type="scientific">Chytriomyces confervae</name>
    <dbReference type="NCBI Taxonomy" id="246404"/>
    <lineage>
        <taxon>Eukaryota</taxon>
        <taxon>Fungi</taxon>
        <taxon>Fungi incertae sedis</taxon>
        <taxon>Chytridiomycota</taxon>
        <taxon>Chytridiomycota incertae sedis</taxon>
        <taxon>Chytridiomycetes</taxon>
        <taxon>Chytridiales</taxon>
        <taxon>Chytriomycetaceae</taxon>
        <taxon>Chytriomyces</taxon>
    </lineage>
</organism>
<evidence type="ECO:0000256" key="1">
    <source>
        <dbReference type="ARBA" id="ARBA00022614"/>
    </source>
</evidence>
<dbReference type="InterPro" id="IPR001611">
    <property type="entry name" value="Leu-rich_rpt"/>
</dbReference>
<feature type="region of interest" description="Disordered" evidence="4">
    <location>
        <begin position="164"/>
        <end position="264"/>
    </location>
</feature>
<keyword evidence="1" id="KW-0433">Leucine-rich repeat</keyword>
<proteinExistence type="inferred from homology"/>
<dbReference type="InterPro" id="IPR003591">
    <property type="entry name" value="Leu-rich_rpt_typical-subtyp"/>
</dbReference>
<dbReference type="Proteomes" id="UP000320333">
    <property type="component" value="Unassembled WGS sequence"/>
</dbReference>
<evidence type="ECO:0000256" key="4">
    <source>
        <dbReference type="SAM" id="MobiDB-lite"/>
    </source>
</evidence>
<dbReference type="GO" id="GO:0042393">
    <property type="term" value="F:histone binding"/>
    <property type="evidence" value="ECO:0007669"/>
    <property type="project" value="TreeGrafter"/>
</dbReference>
<feature type="compositionally biased region" description="Acidic residues" evidence="4">
    <location>
        <begin position="174"/>
        <end position="240"/>
    </location>
</feature>
<evidence type="ECO:0000256" key="3">
    <source>
        <dbReference type="ARBA" id="ARBA00025777"/>
    </source>
</evidence>
<protein>
    <recommendedName>
        <fullName evidence="7">U2A'/phosphoprotein 32 family A C-terminal domain-containing protein</fullName>
    </recommendedName>
</protein>
<dbReference type="PANTHER" id="PTHR11375:SF0">
    <property type="entry name" value="ACIDIC LEUCINE-RICH NUCLEAR PHOSPHOPROTEIN 32 FAMILY MEMBER A"/>
    <property type="match status" value="1"/>
</dbReference>
<dbReference type="PANTHER" id="PTHR11375">
    <property type="entry name" value="ACIDIC LEUCINE-RICH NUCLEAR PHOSPHOPROTEIN 32"/>
    <property type="match status" value="1"/>
</dbReference>
<dbReference type="AlphaFoldDB" id="A0A507FFJ6"/>
<evidence type="ECO:0008006" key="7">
    <source>
        <dbReference type="Google" id="ProtNLM"/>
    </source>
</evidence>
<accession>A0A507FFJ6</accession>
<dbReference type="Gene3D" id="3.80.10.10">
    <property type="entry name" value="Ribonuclease Inhibitor"/>
    <property type="match status" value="1"/>
</dbReference>
<dbReference type="SUPFAM" id="SSF52058">
    <property type="entry name" value="L domain-like"/>
    <property type="match status" value="1"/>
</dbReference>
<reference evidence="5 6" key="1">
    <citation type="journal article" date="2019" name="Sci. Rep.">
        <title>Comparative genomics of chytrid fungi reveal insights into the obligate biotrophic and pathogenic lifestyle of Synchytrium endobioticum.</title>
        <authorList>
            <person name="van de Vossenberg B.T.L.H."/>
            <person name="Warris S."/>
            <person name="Nguyen H.D.T."/>
            <person name="van Gent-Pelzer M.P.E."/>
            <person name="Joly D.L."/>
            <person name="van de Geest H.C."/>
            <person name="Bonants P.J.M."/>
            <person name="Smith D.S."/>
            <person name="Levesque C.A."/>
            <person name="van der Lee T.A.J."/>
        </authorList>
    </citation>
    <scope>NUCLEOTIDE SEQUENCE [LARGE SCALE GENOMIC DNA]</scope>
    <source>
        <strain evidence="5 6">CBS 675.73</strain>
    </source>
</reference>
<dbReference type="PROSITE" id="PS51450">
    <property type="entry name" value="LRR"/>
    <property type="match status" value="2"/>
</dbReference>
<dbReference type="Pfam" id="PF14580">
    <property type="entry name" value="LRR_9"/>
    <property type="match status" value="1"/>
</dbReference>
<dbReference type="STRING" id="246404.A0A507FFJ6"/>
<comment type="caution">
    <text evidence="5">The sequence shown here is derived from an EMBL/GenBank/DDBJ whole genome shotgun (WGS) entry which is preliminary data.</text>
</comment>
<dbReference type="InterPro" id="IPR032675">
    <property type="entry name" value="LRR_dom_sf"/>
</dbReference>
<dbReference type="InterPro" id="IPR045081">
    <property type="entry name" value="AN32"/>
</dbReference>
<sequence length="264" mass="28701">MVDINVDNTKGVSLESLSARVAKAKDGERVKISICNCGISSLDGLKASPTTTNDSTDSRTQQPLPFILLAADNRISSLESLPRCLPALTSLDIANNKISTVADIAPLKELAHLRHLNLEFNKIASLPKYRETVLGNLVSIIVLTSILPQQWLEEMLPHLISLDGVDRDGVDVSPDSEEEDDEDEDDDEEDEYEDDEDDEDVEDGEEPDEGTGAEESGQEEDQADEDGEDDGGDEDADANADENGTKNKLKRSADASGETTTRKK</sequence>
<dbReference type="OrthoDB" id="433501at2759"/>
<keyword evidence="6" id="KW-1185">Reference proteome</keyword>
<name>A0A507FFJ6_9FUNG</name>
<gene>
    <name evidence="5" type="ORF">CcCBS67573_g03611</name>
</gene>
<evidence type="ECO:0000313" key="6">
    <source>
        <dbReference type="Proteomes" id="UP000320333"/>
    </source>
</evidence>